<evidence type="ECO:0000256" key="8">
    <source>
        <dbReference type="ARBA" id="ARBA00035100"/>
    </source>
</evidence>
<proteinExistence type="predicted"/>
<evidence type="ECO:0000256" key="4">
    <source>
        <dbReference type="ARBA" id="ARBA00022553"/>
    </source>
</evidence>
<keyword evidence="6" id="KW-0418">Kinase</keyword>
<dbReference type="SMART" id="SM00260">
    <property type="entry name" value="CheW"/>
    <property type="match status" value="1"/>
</dbReference>
<evidence type="ECO:0000259" key="15">
    <source>
        <dbReference type="PROSITE" id="PS50851"/>
    </source>
</evidence>
<dbReference type="CDD" id="cd00088">
    <property type="entry name" value="HPT"/>
    <property type="match status" value="1"/>
</dbReference>
<dbReference type="GO" id="GO:0005737">
    <property type="term" value="C:cytoplasm"/>
    <property type="evidence" value="ECO:0007669"/>
    <property type="project" value="InterPro"/>
</dbReference>
<evidence type="ECO:0000256" key="6">
    <source>
        <dbReference type="ARBA" id="ARBA00022777"/>
    </source>
</evidence>
<dbReference type="InterPro" id="IPR011006">
    <property type="entry name" value="CheY-like_superfamily"/>
</dbReference>
<evidence type="ECO:0000313" key="18">
    <source>
        <dbReference type="Proteomes" id="UP000308917"/>
    </source>
</evidence>
<evidence type="ECO:0000259" key="16">
    <source>
        <dbReference type="PROSITE" id="PS50894"/>
    </source>
</evidence>
<evidence type="ECO:0000256" key="9">
    <source>
        <dbReference type="PROSITE-ProRule" id="PRU00110"/>
    </source>
</evidence>
<accession>A0A4S8EY77</accession>
<dbReference type="FunFam" id="3.30.565.10:FF:000016">
    <property type="entry name" value="Chemotaxis protein CheA, putative"/>
    <property type="match status" value="1"/>
</dbReference>
<dbReference type="SUPFAM" id="SSF55874">
    <property type="entry name" value="ATPase domain of HSP90 chaperone/DNA topoisomerase II/histidine kinase"/>
    <property type="match status" value="1"/>
</dbReference>
<evidence type="ECO:0000259" key="14">
    <source>
        <dbReference type="PROSITE" id="PS50110"/>
    </source>
</evidence>
<feature type="modified residue" description="Phosphohistidine" evidence="9">
    <location>
        <position position="616"/>
    </location>
</feature>
<feature type="domain" description="CheW-like" evidence="15">
    <location>
        <begin position="1082"/>
        <end position="1218"/>
    </location>
</feature>
<dbReference type="SMART" id="SM00387">
    <property type="entry name" value="HATPase_c"/>
    <property type="match status" value="1"/>
</dbReference>
<dbReference type="SUPFAM" id="SSF47226">
    <property type="entry name" value="Histidine-containing phosphotransfer domain, HPT domain"/>
    <property type="match status" value="1"/>
</dbReference>
<evidence type="ECO:0000256" key="10">
    <source>
        <dbReference type="PROSITE-ProRule" id="PRU00169"/>
    </source>
</evidence>
<dbReference type="Proteomes" id="UP000308917">
    <property type="component" value="Unassembled WGS sequence"/>
</dbReference>
<evidence type="ECO:0000259" key="13">
    <source>
        <dbReference type="PROSITE" id="PS50109"/>
    </source>
</evidence>
<comment type="catalytic activity">
    <reaction evidence="1">
        <text>ATP + protein L-histidine = ADP + protein N-phospho-L-histidine.</text>
        <dbReference type="EC" id="2.7.13.3"/>
    </reaction>
</comment>
<gene>
    <name evidence="17" type="ORF">E9531_13295</name>
</gene>
<dbReference type="SMART" id="SM00448">
    <property type="entry name" value="REC"/>
    <property type="match status" value="1"/>
</dbReference>
<dbReference type="Gene3D" id="3.40.50.2300">
    <property type="match status" value="1"/>
</dbReference>
<dbReference type="InterPro" id="IPR004358">
    <property type="entry name" value="Sig_transdc_His_kin-like_C"/>
</dbReference>
<dbReference type="Pfam" id="PF00072">
    <property type="entry name" value="Response_reg"/>
    <property type="match status" value="1"/>
</dbReference>
<dbReference type="PROSITE" id="PS50851">
    <property type="entry name" value="CHEW"/>
    <property type="match status" value="1"/>
</dbReference>
<dbReference type="PANTHER" id="PTHR43395">
    <property type="entry name" value="SENSOR HISTIDINE KINASE CHEA"/>
    <property type="match status" value="1"/>
</dbReference>
<dbReference type="Gene3D" id="3.30.565.10">
    <property type="entry name" value="Histidine kinase-like ATPase, C-terminal domain"/>
    <property type="match status" value="1"/>
</dbReference>
<dbReference type="GO" id="GO:0006935">
    <property type="term" value="P:chemotaxis"/>
    <property type="evidence" value="ECO:0007669"/>
    <property type="project" value="InterPro"/>
</dbReference>
<feature type="coiled-coil region" evidence="11">
    <location>
        <begin position="782"/>
        <end position="823"/>
    </location>
</feature>
<dbReference type="PANTHER" id="PTHR43395:SF8">
    <property type="entry name" value="HISTIDINE KINASE"/>
    <property type="match status" value="1"/>
</dbReference>
<name>A0A4S8EY77_9BURK</name>
<dbReference type="SMART" id="SM01231">
    <property type="entry name" value="H-kinase_dim"/>
    <property type="match status" value="1"/>
</dbReference>
<dbReference type="InterPro" id="IPR001789">
    <property type="entry name" value="Sig_transdc_resp-reg_receiver"/>
</dbReference>
<feature type="domain" description="Histidine kinase" evidence="13">
    <location>
        <begin position="875"/>
        <end position="1080"/>
    </location>
</feature>
<dbReference type="Pfam" id="PF02518">
    <property type="entry name" value="HATPase_c"/>
    <property type="match status" value="1"/>
</dbReference>
<dbReference type="InterPro" id="IPR036061">
    <property type="entry name" value="CheW-like_dom_sf"/>
</dbReference>
<protein>
    <recommendedName>
        <fullName evidence="3">Chemotaxis protein CheA</fullName>
        <ecNumber evidence="2">2.7.13.3</ecNumber>
    </recommendedName>
</protein>
<dbReference type="InterPro" id="IPR005467">
    <property type="entry name" value="His_kinase_dom"/>
</dbReference>
<dbReference type="InterPro" id="IPR036890">
    <property type="entry name" value="HATPase_C_sf"/>
</dbReference>
<evidence type="ECO:0000256" key="11">
    <source>
        <dbReference type="SAM" id="Coils"/>
    </source>
</evidence>
<dbReference type="InterPro" id="IPR008207">
    <property type="entry name" value="Sig_transdc_His_kin_Hpt_dom"/>
</dbReference>
<dbReference type="InterPro" id="IPR036641">
    <property type="entry name" value="HPT_dom_sf"/>
</dbReference>
<dbReference type="InterPro" id="IPR051315">
    <property type="entry name" value="Bact_Chemotaxis_CheA"/>
</dbReference>
<sequence>MEQLMNGWLAEQKPFTAPMHQLCSEALGRLELWVGDIANKVAAPHWNAQDFERAAQVMRAEQRYESLDADARAVEAEVASINASENAIDVEAAHAVELDQDTSKTDEWSLDTRAIDLGDWNESKGDVAPTPEKSSSQAGALSAQIEMQDASKLAEAIRSLDALELPDLDLDWDVLDTDLAPPMLDVDGATSSNSEVPAKPKAQMLDHDLAELLDSMNATEIGGLPADALPENRRAEPQDVDASWQSTIYEPLNDETQVAGLPSGMGGEVSDVPQVRSTTPQPAPSQRPVDKADALDATENLLASLDNSLARSEADAVRWGVSFKETEIAAAPSLEPEDKKTPEISLAADASLLADLDALGEEIEPMPSPQEAVAFVEEVKETTAAGDEGTVEPEPSFDVETAAQVAQDLIEVGQDDETYWLLQILQLTQELEEKLQTWMQHHGATFLPQEVVAQTRALVAAGAYVQVDASFVHYLEKIEQVATFFAAHQASKPADVCGTLTQSLQQVQTAMDGIVAGVGNGSIHEPEFAQLQDLIVQWQSHVFDQPLVADLEPVPLSSALQGATSAVQQDLVDPDLFPIFEEEAIDLLPRLVGALRRWLGDPQSFDARSESLRVLHTLKGSSRLAGARQIGEMAHRFESDIEAIEAKATNESAIGQLLTQYDELQQAFDALRGAANAQQESQTLVVGGAVDALVSSTVERARQQPAAEPSLVSGTIVPEPAMDATAQPVDFVPAMGVSFGADLPGPTPLVIQTAQKRQQTVRVRSAHINRLINQAGEIQISRSRAESRLRQLNAALDGMTVDLDRLRHQLRELEVQSESQMQSRMALGKDSANFDPLELDRFTRVQELTRMMAETVNDVATVQRTLQAAMIGTEDDLVAQERKGRELQRDLLHTRMVEFDSVAERLHAVVRQASADTGKKVELVIENGRIEMDRVLLDRMMGGFEHILRNCVDHGIESTQERAKKGKPATGTITLTVNHEGNDVSISFRDDGAGLDLEAIKHKGIERGLIGAAQTVSERELSNLIFMPGFTTAHELTGISGRGIGMDVVRVEVSALGGRIETSTQKDAGTTFRLIMPLTTAVTQVLLVRSGSLTIGVPANLVDGIERISQDALDQAYTNGLIEIDGHRIPFYWSGALLQHSARSQELTAKTYPLVLVRSAAQVVAVHVDEVLGNQEVVVKNLGSQLSALPGLAGMSVLASGAVLLVYNFIALASVYGELAHNLQRNEASDTSALIDAGLLTDSAAEQQIPLVLVVDDSITVRRVTQRLLKREGYRVALAAHGAQALEMLAQEIPAVMLSDIEMPQMDGFELLQQVREDARYASLPVVMITSRTAQKHREHAMQLGANHYLGKPYSDAELLALVHEYAHAPEAQEMKVH</sequence>
<evidence type="ECO:0000256" key="2">
    <source>
        <dbReference type="ARBA" id="ARBA00012438"/>
    </source>
</evidence>
<feature type="region of interest" description="Disordered" evidence="12">
    <location>
        <begin position="119"/>
        <end position="143"/>
    </location>
</feature>
<keyword evidence="4 10" id="KW-0597">Phosphoprotein</keyword>
<dbReference type="PROSITE" id="PS50110">
    <property type="entry name" value="RESPONSE_REGULATORY"/>
    <property type="match status" value="1"/>
</dbReference>
<dbReference type="InterPro" id="IPR004105">
    <property type="entry name" value="CheA-like_dim"/>
</dbReference>
<evidence type="ECO:0000256" key="12">
    <source>
        <dbReference type="SAM" id="MobiDB-lite"/>
    </source>
</evidence>
<feature type="domain" description="HPt" evidence="16">
    <location>
        <begin position="569"/>
        <end position="671"/>
    </location>
</feature>
<keyword evidence="7" id="KW-0902">Two-component regulatory system</keyword>
<dbReference type="Pfam" id="PF01627">
    <property type="entry name" value="Hpt"/>
    <property type="match status" value="1"/>
</dbReference>
<evidence type="ECO:0000256" key="7">
    <source>
        <dbReference type="ARBA" id="ARBA00023012"/>
    </source>
</evidence>
<keyword evidence="18" id="KW-1185">Reference proteome</keyword>
<dbReference type="InterPro" id="IPR002545">
    <property type="entry name" value="CheW-lke_dom"/>
</dbReference>
<keyword evidence="5" id="KW-0808">Transferase</keyword>
<dbReference type="PRINTS" id="PR00344">
    <property type="entry name" value="BCTRLSENSOR"/>
</dbReference>
<dbReference type="Pfam" id="PF01584">
    <property type="entry name" value="CheW"/>
    <property type="match status" value="1"/>
</dbReference>
<dbReference type="PROSITE" id="PS50894">
    <property type="entry name" value="HPT"/>
    <property type="match status" value="1"/>
</dbReference>
<comment type="function">
    <text evidence="8">Involved in the transmission of sensory signals from the chemoreceptors to the flagellar motors. CheA is autophosphorylated; it can transfer its phosphate group to either CheB or CheY.</text>
</comment>
<dbReference type="Gene3D" id="1.20.120.160">
    <property type="entry name" value="HPT domain"/>
    <property type="match status" value="1"/>
</dbReference>
<dbReference type="GO" id="GO:0000155">
    <property type="term" value="F:phosphorelay sensor kinase activity"/>
    <property type="evidence" value="ECO:0007669"/>
    <property type="project" value="InterPro"/>
</dbReference>
<feature type="domain" description="Response regulatory" evidence="14">
    <location>
        <begin position="1251"/>
        <end position="1367"/>
    </location>
</feature>
<keyword evidence="11" id="KW-0175">Coiled coil</keyword>
<evidence type="ECO:0000256" key="1">
    <source>
        <dbReference type="ARBA" id="ARBA00000085"/>
    </source>
</evidence>
<evidence type="ECO:0000313" key="17">
    <source>
        <dbReference type="EMBL" id="THT98814.1"/>
    </source>
</evidence>
<dbReference type="EC" id="2.7.13.3" evidence="2"/>
<dbReference type="SUPFAM" id="SSF52172">
    <property type="entry name" value="CheY-like"/>
    <property type="match status" value="1"/>
</dbReference>
<evidence type="ECO:0000256" key="3">
    <source>
        <dbReference type="ARBA" id="ARBA00021495"/>
    </source>
</evidence>
<dbReference type="CDD" id="cd17546">
    <property type="entry name" value="REC_hyHK_CKI1_RcsC-like"/>
    <property type="match status" value="1"/>
</dbReference>
<dbReference type="PROSITE" id="PS50109">
    <property type="entry name" value="HIS_KIN"/>
    <property type="match status" value="1"/>
</dbReference>
<dbReference type="SUPFAM" id="SSF50341">
    <property type="entry name" value="CheW-like"/>
    <property type="match status" value="1"/>
</dbReference>
<dbReference type="EMBL" id="STFG01000017">
    <property type="protein sequence ID" value="THT98814.1"/>
    <property type="molecule type" value="Genomic_DNA"/>
</dbReference>
<dbReference type="InterPro" id="IPR003594">
    <property type="entry name" value="HATPase_dom"/>
</dbReference>
<organism evidence="17 18">
    <name type="scientific">Lampropedia puyangensis</name>
    <dbReference type="NCBI Taxonomy" id="1330072"/>
    <lineage>
        <taxon>Bacteria</taxon>
        <taxon>Pseudomonadati</taxon>
        <taxon>Pseudomonadota</taxon>
        <taxon>Betaproteobacteria</taxon>
        <taxon>Burkholderiales</taxon>
        <taxon>Comamonadaceae</taxon>
        <taxon>Lampropedia</taxon>
    </lineage>
</organism>
<dbReference type="OrthoDB" id="9803176at2"/>
<comment type="caution">
    <text evidence="17">The sequence shown here is derived from an EMBL/GenBank/DDBJ whole genome shotgun (WGS) entry which is preliminary data.</text>
</comment>
<reference evidence="17 18" key="1">
    <citation type="journal article" date="2015" name="Antonie Van Leeuwenhoek">
        <title>Lampropedia puyangensis sp. nov., isolated from symptomatic bark of Populus ? euramericana canker and emended description of Lampropedia hyalina (Ehrenberg 1832) Lee et al. 2004.</title>
        <authorList>
            <person name="Li Y."/>
            <person name="Wang T."/>
            <person name="Piao C.G."/>
            <person name="Wang L.F."/>
            <person name="Tian G.Z."/>
            <person name="Zhu T.H."/>
            <person name="Guo M.W."/>
        </authorList>
    </citation>
    <scope>NUCLEOTIDE SEQUENCE [LARGE SCALE GENOMIC DNA]</scope>
    <source>
        <strain evidence="17 18">2-bin</strain>
    </source>
</reference>
<evidence type="ECO:0000256" key="5">
    <source>
        <dbReference type="ARBA" id="ARBA00022679"/>
    </source>
</evidence>
<dbReference type="Gene3D" id="2.30.30.40">
    <property type="entry name" value="SH3 Domains"/>
    <property type="match status" value="1"/>
</dbReference>
<feature type="region of interest" description="Disordered" evidence="12">
    <location>
        <begin position="257"/>
        <end position="291"/>
    </location>
</feature>
<feature type="modified residue" description="4-aspartylphosphate" evidence="10">
    <location>
        <position position="1300"/>
    </location>
</feature>